<feature type="transmembrane region" description="Helical" evidence="1">
    <location>
        <begin position="65"/>
        <end position="85"/>
    </location>
</feature>
<evidence type="ECO:0000313" key="3">
    <source>
        <dbReference type="Proteomes" id="UP000281549"/>
    </source>
</evidence>
<proteinExistence type="predicted"/>
<name>A0A4P9YKH8_ROZAC</name>
<protein>
    <recommendedName>
        <fullName evidence="4">AB hydrolase-1 domain-containing protein</fullName>
    </recommendedName>
</protein>
<dbReference type="InterPro" id="IPR029058">
    <property type="entry name" value="AB_hydrolase_fold"/>
</dbReference>
<dbReference type="PANTHER" id="PTHR37471:SF1">
    <property type="entry name" value="AB HYDROLASE-1 DOMAIN-CONTAINING PROTEIN"/>
    <property type="match status" value="1"/>
</dbReference>
<evidence type="ECO:0000313" key="2">
    <source>
        <dbReference type="EMBL" id="RKP19965.1"/>
    </source>
</evidence>
<keyword evidence="1" id="KW-1133">Transmembrane helix</keyword>
<accession>A0A4P9YKH8</accession>
<sequence>MINDWERTIHVFEPFIEHPLSKTLRRVLRYSIKSLGIIAILFFSYVAIFAITAVARFFYCQYHGSIYELSYFDVWLISEIFFALIQHLKYRTFRNIGASHLPVVDNVYYEKILKEWTGDTDFDLKGFLSGWFFNADFNSITIEDLEEWLSATLFNKRISELELTEKGNIDSLRRAIEEKENHIFPKRKNQTKLRKILLTLDSIRIQHRPIIYYAFIKLFHFGCKVILSILGFNSHTNHTLPYYSRLGNDKEPALIFFHGLGIGLSTYIPLVAGLVVNYPNRNIILFEMPSISMQLDDNHVLPQEYASHVAECLIGFGLKKNIVAGHSMGTACVRWLDLYYPELVYGRIFLDPICFSLWTHHIAYNALYREPSNFHEAFIRYVGMSEAGIATYLHRYFVWFQNTYFTDELPERSVIYLSEKDDIIDTPMILRYLKKNWNPSRKIVLVKAFHHGQIVASPELIKIISDIDDLSK</sequence>
<evidence type="ECO:0000256" key="1">
    <source>
        <dbReference type="SAM" id="Phobius"/>
    </source>
</evidence>
<dbReference type="Gene3D" id="3.40.50.1820">
    <property type="entry name" value="alpha/beta hydrolase"/>
    <property type="match status" value="1"/>
</dbReference>
<dbReference type="Proteomes" id="UP000281549">
    <property type="component" value="Unassembled WGS sequence"/>
</dbReference>
<reference evidence="3" key="1">
    <citation type="journal article" date="2018" name="Nat. Microbiol.">
        <title>Leveraging single-cell genomics to expand the fungal tree of life.</title>
        <authorList>
            <person name="Ahrendt S.R."/>
            <person name="Quandt C.A."/>
            <person name="Ciobanu D."/>
            <person name="Clum A."/>
            <person name="Salamov A."/>
            <person name="Andreopoulos B."/>
            <person name="Cheng J.F."/>
            <person name="Woyke T."/>
            <person name="Pelin A."/>
            <person name="Henrissat B."/>
            <person name="Reynolds N.K."/>
            <person name="Benny G.L."/>
            <person name="Smith M.E."/>
            <person name="James T.Y."/>
            <person name="Grigoriev I.V."/>
        </authorList>
    </citation>
    <scope>NUCLEOTIDE SEQUENCE [LARGE SCALE GENOMIC DNA]</scope>
    <source>
        <strain evidence="3">CSF55</strain>
    </source>
</reference>
<gene>
    <name evidence="2" type="ORF">ROZALSC1DRAFT_28492</name>
</gene>
<feature type="transmembrane region" description="Helical" evidence="1">
    <location>
        <begin position="253"/>
        <end position="278"/>
    </location>
</feature>
<feature type="transmembrane region" description="Helical" evidence="1">
    <location>
        <begin position="210"/>
        <end position="233"/>
    </location>
</feature>
<feature type="transmembrane region" description="Helical" evidence="1">
    <location>
        <begin position="35"/>
        <end position="59"/>
    </location>
</feature>
<dbReference type="SUPFAM" id="SSF53474">
    <property type="entry name" value="alpha/beta-Hydrolases"/>
    <property type="match status" value="1"/>
</dbReference>
<dbReference type="AlphaFoldDB" id="A0A4P9YKH8"/>
<evidence type="ECO:0008006" key="4">
    <source>
        <dbReference type="Google" id="ProtNLM"/>
    </source>
</evidence>
<organism evidence="2 3">
    <name type="scientific">Rozella allomycis (strain CSF55)</name>
    <dbReference type="NCBI Taxonomy" id="988480"/>
    <lineage>
        <taxon>Eukaryota</taxon>
        <taxon>Fungi</taxon>
        <taxon>Fungi incertae sedis</taxon>
        <taxon>Cryptomycota</taxon>
        <taxon>Cryptomycota incertae sedis</taxon>
        <taxon>Rozella</taxon>
    </lineage>
</organism>
<keyword evidence="1" id="KW-0472">Membrane</keyword>
<dbReference type="PANTHER" id="PTHR37471">
    <property type="entry name" value="UNNAMED PRODUCT"/>
    <property type="match status" value="1"/>
</dbReference>
<dbReference type="EMBL" id="ML005132">
    <property type="protein sequence ID" value="RKP19965.1"/>
    <property type="molecule type" value="Genomic_DNA"/>
</dbReference>
<keyword evidence="1" id="KW-0812">Transmembrane</keyword>